<gene>
    <name evidence="5" type="ORF">PGT21_022670</name>
</gene>
<dbReference type="Gene3D" id="2.130.10.10">
    <property type="entry name" value="YVTN repeat-like/Quinoprotein amine dehydrogenase"/>
    <property type="match status" value="1"/>
</dbReference>
<dbReference type="OrthoDB" id="103454at2759"/>
<dbReference type="PANTHER" id="PTHR13405:SF11">
    <property type="entry name" value="NUCLEAR PORE COMPLEX PROTEIN NUP133"/>
    <property type="match status" value="1"/>
</dbReference>
<dbReference type="AlphaFoldDB" id="A0A5B0MNQ6"/>
<dbReference type="InterPro" id="IPR037624">
    <property type="entry name" value="Nup133-like"/>
</dbReference>
<dbReference type="GO" id="GO:0006606">
    <property type="term" value="P:protein import into nucleus"/>
    <property type="evidence" value="ECO:0007669"/>
    <property type="project" value="TreeGrafter"/>
</dbReference>
<dbReference type="GO" id="GO:0016973">
    <property type="term" value="P:poly(A)+ mRNA export from nucleus"/>
    <property type="evidence" value="ECO:0007669"/>
    <property type="project" value="TreeGrafter"/>
</dbReference>
<keyword evidence="6" id="KW-1185">Reference proteome</keyword>
<evidence type="ECO:0000256" key="2">
    <source>
        <dbReference type="ARBA" id="ARBA00005569"/>
    </source>
</evidence>
<comment type="subcellular location">
    <subcellularLocation>
        <location evidence="1">Nucleus</location>
    </subcellularLocation>
</comment>
<reference evidence="5 6" key="1">
    <citation type="submission" date="2019-05" db="EMBL/GenBank/DDBJ databases">
        <title>Emergence of the Ug99 lineage of the wheat stem rust pathogen through somatic hybridization.</title>
        <authorList>
            <person name="Li F."/>
            <person name="Upadhyaya N.M."/>
            <person name="Sperschneider J."/>
            <person name="Matny O."/>
            <person name="Nguyen-Phuc H."/>
            <person name="Mago R."/>
            <person name="Raley C."/>
            <person name="Miller M.E."/>
            <person name="Silverstein K.A.T."/>
            <person name="Henningsen E."/>
            <person name="Hirsch C.D."/>
            <person name="Visser B."/>
            <person name="Pretorius Z.A."/>
            <person name="Steffenson B.J."/>
            <person name="Schwessinger B."/>
            <person name="Dodds P.N."/>
            <person name="Figueroa M."/>
        </authorList>
    </citation>
    <scope>NUCLEOTIDE SEQUENCE [LARGE SCALE GENOMIC DNA]</scope>
    <source>
        <strain evidence="5">21-0</strain>
    </source>
</reference>
<accession>A0A5B0MNQ6</accession>
<dbReference type="GO" id="GO:0031080">
    <property type="term" value="C:nuclear pore outer ring"/>
    <property type="evidence" value="ECO:0007669"/>
    <property type="project" value="TreeGrafter"/>
</dbReference>
<dbReference type="Proteomes" id="UP000324748">
    <property type="component" value="Unassembled WGS sequence"/>
</dbReference>
<comment type="similarity">
    <text evidence="2">Belongs to the nucleoporin Nup133 family.</text>
</comment>
<evidence type="ECO:0000256" key="4">
    <source>
        <dbReference type="ARBA" id="ARBA00023242"/>
    </source>
</evidence>
<sequence>MSRSTTWGTKLGSLIRWGQAYDPKAGIVALAVSPPLEGDTSMGGGEAWALEVTGNLQRWKLNFSSGSERFVWEKEINAIILESLGWTPEVDILTMTERIEFTLLDLKVTYYIDSSQVDQAQSSVQPRSYAIVILEVLSSSSLPVVSHTVKAKHREYPDPRPETAPSLSLPNGGPAAFIVFPERVVCLSLSEGTDFEEIVSLSSQANNRIIGNAESLKSNSIRLNWKNLVQEQIARDTYRLKLNWSKLCFFGDNTASRIITFQNPVEFNLQADLIGDLSTAAEQLSKEVLSSSAAHLPPIVDLRVQLADRIARLQLLIRFINLTGMLNKVPKPGKRRLLSDLELLAATNALWLHHNNKINALSHSGRRSRTVLSEVIMTYMNSLGQNSDEDMIRSFFRNHASAIVQILVNVQAKLKTTLSNKSNKLHTRSSQLMEANEILLVRNSLRRIFLISSS</sequence>
<dbReference type="InterPro" id="IPR015943">
    <property type="entry name" value="WD40/YVTN_repeat-like_dom_sf"/>
</dbReference>
<evidence type="ECO:0000256" key="1">
    <source>
        <dbReference type="ARBA" id="ARBA00004123"/>
    </source>
</evidence>
<comment type="caution">
    <text evidence="5">The sequence shown here is derived from an EMBL/GenBank/DDBJ whole genome shotgun (WGS) entry which is preliminary data.</text>
</comment>
<name>A0A5B0MNQ6_PUCGR</name>
<dbReference type="PANTHER" id="PTHR13405">
    <property type="entry name" value="NUCLEAR PORE COMPLEX PROTEIN NUP133"/>
    <property type="match status" value="1"/>
</dbReference>
<dbReference type="SUPFAM" id="SSF117289">
    <property type="entry name" value="Nucleoporin domain"/>
    <property type="match status" value="1"/>
</dbReference>
<proteinExistence type="inferred from homology"/>
<evidence type="ECO:0000313" key="5">
    <source>
        <dbReference type="EMBL" id="KAA1077878.1"/>
    </source>
</evidence>
<dbReference type="GO" id="GO:0017056">
    <property type="term" value="F:structural constituent of nuclear pore"/>
    <property type="evidence" value="ECO:0007669"/>
    <property type="project" value="InterPro"/>
</dbReference>
<organism evidence="5 6">
    <name type="scientific">Puccinia graminis f. sp. tritici</name>
    <dbReference type="NCBI Taxonomy" id="56615"/>
    <lineage>
        <taxon>Eukaryota</taxon>
        <taxon>Fungi</taxon>
        <taxon>Dikarya</taxon>
        <taxon>Basidiomycota</taxon>
        <taxon>Pucciniomycotina</taxon>
        <taxon>Pucciniomycetes</taxon>
        <taxon>Pucciniales</taxon>
        <taxon>Pucciniaceae</taxon>
        <taxon>Puccinia</taxon>
    </lineage>
</organism>
<protein>
    <submittedName>
        <fullName evidence="5">Uncharacterized protein</fullName>
    </submittedName>
</protein>
<dbReference type="EMBL" id="VSWC01000144">
    <property type="protein sequence ID" value="KAA1077878.1"/>
    <property type="molecule type" value="Genomic_DNA"/>
</dbReference>
<dbReference type="GO" id="GO:0000972">
    <property type="term" value="P:transcription-dependent tethering of RNA polymerase II gene DNA at nuclear periphery"/>
    <property type="evidence" value="ECO:0007669"/>
    <property type="project" value="TreeGrafter"/>
</dbReference>
<evidence type="ECO:0000256" key="3">
    <source>
        <dbReference type="ARBA" id="ARBA00022448"/>
    </source>
</evidence>
<keyword evidence="4" id="KW-0539">Nucleus</keyword>
<evidence type="ECO:0000313" key="6">
    <source>
        <dbReference type="Proteomes" id="UP000324748"/>
    </source>
</evidence>
<keyword evidence="3" id="KW-0813">Transport</keyword>